<dbReference type="Proteomes" id="UP000325313">
    <property type="component" value="Unassembled WGS sequence"/>
</dbReference>
<dbReference type="EMBL" id="VDEP01000102">
    <property type="protein sequence ID" value="KAA1131839.1"/>
    <property type="molecule type" value="Genomic_DNA"/>
</dbReference>
<protein>
    <submittedName>
        <fullName evidence="2">Uncharacterized protein</fullName>
    </submittedName>
</protein>
<evidence type="ECO:0000256" key="1">
    <source>
        <dbReference type="SAM" id="MobiDB-lite"/>
    </source>
</evidence>
<name>A0A5B0S2S8_PUCGR</name>
<feature type="region of interest" description="Disordered" evidence="1">
    <location>
        <begin position="1"/>
        <end position="32"/>
    </location>
</feature>
<proteinExistence type="predicted"/>
<feature type="compositionally biased region" description="Polar residues" evidence="1">
    <location>
        <begin position="1"/>
        <end position="11"/>
    </location>
</feature>
<organism evidence="2 3">
    <name type="scientific">Puccinia graminis f. sp. tritici</name>
    <dbReference type="NCBI Taxonomy" id="56615"/>
    <lineage>
        <taxon>Eukaryota</taxon>
        <taxon>Fungi</taxon>
        <taxon>Dikarya</taxon>
        <taxon>Basidiomycota</taxon>
        <taxon>Pucciniomycotina</taxon>
        <taxon>Pucciniomycetes</taxon>
        <taxon>Pucciniales</taxon>
        <taxon>Pucciniaceae</taxon>
        <taxon>Puccinia</taxon>
    </lineage>
</organism>
<gene>
    <name evidence="2" type="ORF">PGTUg99_029934</name>
</gene>
<sequence>MKPQSLPQSPQARRDAGLLKGGNPAPDLCGKKYPLGYRVRTQEGSRAARETPPMFHSDKHKTLLDPSCLWLPIHVREERSGQLTPTASPSEHHLF</sequence>
<evidence type="ECO:0000313" key="3">
    <source>
        <dbReference type="Proteomes" id="UP000325313"/>
    </source>
</evidence>
<accession>A0A5B0S2S8</accession>
<reference evidence="2 3" key="1">
    <citation type="submission" date="2019-05" db="EMBL/GenBank/DDBJ databases">
        <title>Emergence of the Ug99 lineage of the wheat stem rust pathogen through somatic hybridization.</title>
        <authorList>
            <person name="Li F."/>
            <person name="Upadhyaya N.M."/>
            <person name="Sperschneider J."/>
            <person name="Matny O."/>
            <person name="Nguyen-Phuc H."/>
            <person name="Mago R."/>
            <person name="Raley C."/>
            <person name="Miller M.E."/>
            <person name="Silverstein K.A.T."/>
            <person name="Henningsen E."/>
            <person name="Hirsch C.D."/>
            <person name="Visser B."/>
            <person name="Pretorius Z.A."/>
            <person name="Steffenson B.J."/>
            <person name="Schwessinger B."/>
            <person name="Dodds P.N."/>
            <person name="Figueroa M."/>
        </authorList>
    </citation>
    <scope>NUCLEOTIDE SEQUENCE [LARGE SCALE GENOMIC DNA]</scope>
    <source>
        <strain evidence="2 3">Ug99</strain>
    </source>
</reference>
<evidence type="ECO:0000313" key="2">
    <source>
        <dbReference type="EMBL" id="KAA1131839.1"/>
    </source>
</evidence>
<dbReference type="AlphaFoldDB" id="A0A5B0S2S8"/>
<comment type="caution">
    <text evidence="2">The sequence shown here is derived from an EMBL/GenBank/DDBJ whole genome shotgun (WGS) entry which is preliminary data.</text>
</comment>
<feature type="region of interest" description="Disordered" evidence="1">
    <location>
        <begin position="41"/>
        <end position="60"/>
    </location>
</feature>